<evidence type="ECO:0000313" key="2">
    <source>
        <dbReference type="Proteomes" id="UP000542353"/>
    </source>
</evidence>
<protein>
    <submittedName>
        <fullName evidence="1">Uncharacterized protein</fullName>
    </submittedName>
</protein>
<dbReference type="Proteomes" id="UP000542353">
    <property type="component" value="Unassembled WGS sequence"/>
</dbReference>
<proteinExistence type="predicted"/>
<gene>
    <name evidence="1" type="ORF">HNR60_002899</name>
</gene>
<accession>A0A7W8DZR8</accession>
<name>A0A7W8DZR8_9BRAD</name>
<sequence>MASVSTTSSPSPEQAFEPPARPFEEIRAFWRQFFVAAFSPYRPELHYMRGPGPAWEAKYGRKGNSRSA</sequence>
<keyword evidence="2" id="KW-1185">Reference proteome</keyword>
<organism evidence="1 2">
    <name type="scientific">Rhodopseudomonas rhenobacensis</name>
    <dbReference type="NCBI Taxonomy" id="87461"/>
    <lineage>
        <taxon>Bacteria</taxon>
        <taxon>Pseudomonadati</taxon>
        <taxon>Pseudomonadota</taxon>
        <taxon>Alphaproteobacteria</taxon>
        <taxon>Hyphomicrobiales</taxon>
        <taxon>Nitrobacteraceae</taxon>
        <taxon>Rhodopseudomonas</taxon>
    </lineage>
</organism>
<comment type="caution">
    <text evidence="1">The sequence shown here is derived from an EMBL/GenBank/DDBJ whole genome shotgun (WGS) entry which is preliminary data.</text>
</comment>
<reference evidence="1 2" key="1">
    <citation type="submission" date="2020-08" db="EMBL/GenBank/DDBJ databases">
        <title>Genomic Encyclopedia of Type Strains, Phase IV (KMG-IV): sequencing the most valuable type-strain genomes for metagenomic binning, comparative biology and taxonomic classification.</title>
        <authorList>
            <person name="Goeker M."/>
        </authorList>
    </citation>
    <scope>NUCLEOTIDE SEQUENCE [LARGE SCALE GENOMIC DNA]</scope>
    <source>
        <strain evidence="1 2">DSM 12706</strain>
    </source>
</reference>
<dbReference type="AlphaFoldDB" id="A0A7W8DZR8"/>
<dbReference type="RefSeq" id="WP_246432956.1">
    <property type="nucleotide sequence ID" value="NZ_JACHIH010000018.1"/>
</dbReference>
<dbReference type="EMBL" id="JACHIH010000018">
    <property type="protein sequence ID" value="MBB5048137.1"/>
    <property type="molecule type" value="Genomic_DNA"/>
</dbReference>
<evidence type="ECO:0000313" key="1">
    <source>
        <dbReference type="EMBL" id="MBB5048137.1"/>
    </source>
</evidence>